<reference evidence="2 3" key="1">
    <citation type="journal article" date="2012" name="J. Bacteriol.">
        <title>Draft Genome Sequence of Cecembia lonarensis Strain LW9T, Isolated from Lonar Lake, a Haloalkaline Lake in India.</title>
        <authorList>
            <person name="Shivaji S."/>
            <person name="Ara S."/>
            <person name="Singh A."/>
            <person name="Pinnaka A.K."/>
        </authorList>
    </citation>
    <scope>NUCLEOTIDE SEQUENCE [LARGE SCALE GENOMIC DNA]</scope>
    <source>
        <strain evidence="2 3">LW9</strain>
    </source>
</reference>
<dbReference type="PATRIC" id="fig|1225176.3.peg.2152"/>
<sequence>MKILITGATGLFGSHLAKSFAPIGELHGLIRPNSSKSMLGSLQDQITWHEGDLSDVVALEECLEGKDLVIHAAGLVSFNPEDQEKLMQVNTKGTENLINSMLETGVSKIIHISSVAALGRSPEINLIDEEHKWVESNWNTPYAISKHLADLEVWRGVQEGLSALIVYPSILMGRIADQRSSTQIYNYVLEENSYYPKGRVNYIDVRDAAELVLRLFTAEKWNEGFILNSDAIPYKDFFEEMAKAFGKKAPNKEVQDWMLEFALFFTTIGRKLGLTKSPLNRQTAMLSQLELIMDNSKVNRMLDFAYRPLAETLAWAKSNES</sequence>
<gene>
    <name evidence="2" type="ORF">B879_02017</name>
</gene>
<dbReference type="InterPro" id="IPR036291">
    <property type="entry name" value="NAD(P)-bd_dom_sf"/>
</dbReference>
<keyword evidence="3" id="KW-1185">Reference proteome</keyword>
<dbReference type="SUPFAM" id="SSF51735">
    <property type="entry name" value="NAD(P)-binding Rossmann-fold domains"/>
    <property type="match status" value="1"/>
</dbReference>
<dbReference type="RefSeq" id="WP_009185047.1">
    <property type="nucleotide sequence ID" value="NZ_AMGM01000027.1"/>
</dbReference>
<protein>
    <submittedName>
        <fullName evidence="2">Putative NADH-flavin reductase</fullName>
    </submittedName>
</protein>
<dbReference type="Pfam" id="PF01370">
    <property type="entry name" value="Epimerase"/>
    <property type="match status" value="1"/>
</dbReference>
<dbReference type="InterPro" id="IPR001509">
    <property type="entry name" value="Epimerase_deHydtase"/>
</dbReference>
<dbReference type="EMBL" id="AMGM01000027">
    <property type="protein sequence ID" value="EKB49357.1"/>
    <property type="molecule type" value="Genomic_DNA"/>
</dbReference>
<evidence type="ECO:0000313" key="3">
    <source>
        <dbReference type="Proteomes" id="UP000004478"/>
    </source>
</evidence>
<organism evidence="2 3">
    <name type="scientific">Cecembia lonarensis (strain CCUG 58316 / KCTC 22772 / LW9)</name>
    <dbReference type="NCBI Taxonomy" id="1225176"/>
    <lineage>
        <taxon>Bacteria</taxon>
        <taxon>Pseudomonadati</taxon>
        <taxon>Bacteroidota</taxon>
        <taxon>Cytophagia</taxon>
        <taxon>Cytophagales</taxon>
        <taxon>Cyclobacteriaceae</taxon>
        <taxon>Cecembia</taxon>
    </lineage>
</organism>
<proteinExistence type="predicted"/>
<dbReference type="PANTHER" id="PTHR48079">
    <property type="entry name" value="PROTEIN YEEZ"/>
    <property type="match status" value="1"/>
</dbReference>
<accession>K1LAU4</accession>
<name>K1LAU4_CECL9</name>
<evidence type="ECO:0000313" key="2">
    <source>
        <dbReference type="EMBL" id="EKB49357.1"/>
    </source>
</evidence>
<evidence type="ECO:0000259" key="1">
    <source>
        <dbReference type="Pfam" id="PF01370"/>
    </source>
</evidence>
<dbReference type="GO" id="GO:0004029">
    <property type="term" value="F:aldehyde dehydrogenase (NAD+) activity"/>
    <property type="evidence" value="ECO:0007669"/>
    <property type="project" value="TreeGrafter"/>
</dbReference>
<dbReference type="PANTHER" id="PTHR48079:SF6">
    <property type="entry name" value="NAD(P)-BINDING DOMAIN-CONTAINING PROTEIN-RELATED"/>
    <property type="match status" value="1"/>
</dbReference>
<dbReference type="OrthoDB" id="596910at2"/>
<dbReference type="GO" id="GO:0005737">
    <property type="term" value="C:cytoplasm"/>
    <property type="evidence" value="ECO:0007669"/>
    <property type="project" value="TreeGrafter"/>
</dbReference>
<dbReference type="InterPro" id="IPR051783">
    <property type="entry name" value="NAD(P)-dependent_oxidoreduct"/>
</dbReference>
<dbReference type="Proteomes" id="UP000004478">
    <property type="component" value="Unassembled WGS sequence"/>
</dbReference>
<comment type="caution">
    <text evidence="2">The sequence shown here is derived from an EMBL/GenBank/DDBJ whole genome shotgun (WGS) entry which is preliminary data.</text>
</comment>
<dbReference type="AlphaFoldDB" id="K1LAU4"/>
<feature type="domain" description="NAD-dependent epimerase/dehydratase" evidence="1">
    <location>
        <begin position="3"/>
        <end position="218"/>
    </location>
</feature>
<dbReference type="Gene3D" id="3.40.50.720">
    <property type="entry name" value="NAD(P)-binding Rossmann-like Domain"/>
    <property type="match status" value="1"/>
</dbReference>